<accession>A0A6S6QZI2</accession>
<organism evidence="1 2">
    <name type="scientific">Anaerocolumna cellulosilytica</name>
    <dbReference type="NCBI Taxonomy" id="433286"/>
    <lineage>
        <taxon>Bacteria</taxon>
        <taxon>Bacillati</taxon>
        <taxon>Bacillota</taxon>
        <taxon>Clostridia</taxon>
        <taxon>Lachnospirales</taxon>
        <taxon>Lachnospiraceae</taxon>
        <taxon>Anaerocolumna</taxon>
    </lineage>
</organism>
<gene>
    <name evidence="1" type="ORF">acsn021_02510</name>
</gene>
<dbReference type="Proteomes" id="UP000515561">
    <property type="component" value="Chromosome"/>
</dbReference>
<name>A0A6S6QZI2_9FIRM</name>
<protein>
    <submittedName>
        <fullName evidence="1">Uncharacterized protein</fullName>
    </submittedName>
</protein>
<keyword evidence="2" id="KW-1185">Reference proteome</keyword>
<evidence type="ECO:0000313" key="1">
    <source>
        <dbReference type="EMBL" id="BCJ92682.1"/>
    </source>
</evidence>
<sequence length="153" mass="18233">MMFNKISTQDDVQELMKKFGSFHDSCIKELRYISGGYVSKGYSDQNRPMYPLNSKRSVNIIFQSQNADYSVIEMKFDYIQKLNLVPRNEDYDCVIYDASLVKIGDLFYWSEWGDFKIEDIINENRTWISSKEVHWRQLPEEFLGDKLIYNDFT</sequence>
<dbReference type="KEGG" id="acel:acsn021_02510"/>
<proteinExistence type="predicted"/>
<evidence type="ECO:0000313" key="2">
    <source>
        <dbReference type="Proteomes" id="UP000515561"/>
    </source>
</evidence>
<reference evidence="1 2" key="1">
    <citation type="journal article" date="2016" name="Int. J. Syst. Evol. Microbiol.">
        <title>Descriptions of Anaerotaenia torta gen. nov., sp. nov. and Anaerocolumna cellulosilytica gen. nov., sp. nov. isolated from a methanogenic reactor of cattle waste.</title>
        <authorList>
            <person name="Uek A."/>
            <person name="Ohtaki Y."/>
            <person name="Kaku N."/>
            <person name="Ueki K."/>
        </authorList>
    </citation>
    <scope>NUCLEOTIDE SEQUENCE [LARGE SCALE GENOMIC DNA]</scope>
    <source>
        <strain evidence="1 2">SN021</strain>
    </source>
</reference>
<dbReference type="EMBL" id="AP023367">
    <property type="protein sequence ID" value="BCJ92682.1"/>
    <property type="molecule type" value="Genomic_DNA"/>
</dbReference>
<dbReference type="RefSeq" id="WP_184093789.1">
    <property type="nucleotide sequence ID" value="NZ_AP023367.1"/>
</dbReference>
<dbReference type="AlphaFoldDB" id="A0A6S6QZI2"/>